<dbReference type="Pfam" id="PF12833">
    <property type="entry name" value="HTH_18"/>
    <property type="match status" value="1"/>
</dbReference>
<dbReference type="InterPro" id="IPR020449">
    <property type="entry name" value="Tscrpt_reg_AraC-type_HTH"/>
</dbReference>
<evidence type="ECO:0000256" key="1">
    <source>
        <dbReference type="ARBA" id="ARBA00023015"/>
    </source>
</evidence>
<protein>
    <submittedName>
        <fullName evidence="5">AraC family transcriptional regulator</fullName>
    </submittedName>
</protein>
<keyword evidence="6" id="KW-1185">Reference proteome</keyword>
<dbReference type="InterPro" id="IPR009057">
    <property type="entry name" value="Homeodomain-like_sf"/>
</dbReference>
<evidence type="ECO:0000259" key="4">
    <source>
        <dbReference type="PROSITE" id="PS01124"/>
    </source>
</evidence>
<evidence type="ECO:0000313" key="6">
    <source>
        <dbReference type="Proteomes" id="UP001646141"/>
    </source>
</evidence>
<dbReference type="PROSITE" id="PS01124">
    <property type="entry name" value="HTH_ARAC_FAMILY_2"/>
    <property type="match status" value="1"/>
</dbReference>
<dbReference type="PANTHER" id="PTHR11019:SF199">
    <property type="entry name" value="HTH-TYPE TRANSCRIPTIONAL REGULATOR NIMR"/>
    <property type="match status" value="1"/>
</dbReference>
<dbReference type="InterPro" id="IPR013096">
    <property type="entry name" value="Cupin_2"/>
</dbReference>
<evidence type="ECO:0000256" key="2">
    <source>
        <dbReference type="ARBA" id="ARBA00023125"/>
    </source>
</evidence>
<dbReference type="PRINTS" id="PR00032">
    <property type="entry name" value="HTHARAC"/>
</dbReference>
<dbReference type="EMBL" id="QYAD01000002">
    <property type="protein sequence ID" value="MBL3689601.1"/>
    <property type="molecule type" value="Genomic_DNA"/>
</dbReference>
<dbReference type="InterPro" id="IPR018062">
    <property type="entry name" value="HTH_AraC-typ_CS"/>
</dbReference>
<gene>
    <name evidence="5" type="ORF">D3226_06460</name>
</gene>
<name>A0ABS1SRQ3_9MICO</name>
<dbReference type="SUPFAM" id="SSF46689">
    <property type="entry name" value="Homeodomain-like"/>
    <property type="match status" value="1"/>
</dbReference>
<reference evidence="5 6" key="1">
    <citation type="submission" date="2018-09" db="EMBL/GenBank/DDBJ databases">
        <title>Comparative genomics of Leucobacter spp.</title>
        <authorList>
            <person name="Reis A.C."/>
            <person name="Kolvenbach B.A."/>
            <person name="Corvini P.F.X."/>
            <person name="Nunes O.C."/>
        </authorList>
    </citation>
    <scope>NUCLEOTIDE SEQUENCE [LARGE SCALE GENOMIC DNA]</scope>
    <source>
        <strain evidence="5 6">L-1</strain>
    </source>
</reference>
<sequence>MQDTSATAARGAWRREPSTLVRRVANSPQSVPEPFAIIAQSLCTTTPLEIEPHTHPQHELVWVRGGTMTVQLEDRVVTVPDGYGVWIPAGAVHSGRTTTRTQLCDAYFEPARSAAAFESATVVEVTPVLGSLLTHLERGELETPQRLRAEAVVFDVLAAAEQQFALQTPHADRVDPIVAALLEDPTDGRSLGEWAQLLGISERTITRMFRAHTGLSFLQWRQVLRVHHSLSLIADGHAVNEVSLQLGYAQPSTFIASFKRVMGITPGVYQARQRDTAE</sequence>
<dbReference type="PANTHER" id="PTHR11019">
    <property type="entry name" value="HTH-TYPE TRANSCRIPTIONAL REGULATOR NIMR"/>
    <property type="match status" value="1"/>
</dbReference>
<evidence type="ECO:0000313" key="5">
    <source>
        <dbReference type="EMBL" id="MBL3689601.1"/>
    </source>
</evidence>
<comment type="caution">
    <text evidence="5">The sequence shown here is derived from an EMBL/GenBank/DDBJ whole genome shotgun (WGS) entry which is preliminary data.</text>
</comment>
<dbReference type="InterPro" id="IPR018060">
    <property type="entry name" value="HTH_AraC"/>
</dbReference>
<dbReference type="Pfam" id="PF07883">
    <property type="entry name" value="Cupin_2"/>
    <property type="match status" value="1"/>
</dbReference>
<dbReference type="SMART" id="SM00342">
    <property type="entry name" value="HTH_ARAC"/>
    <property type="match status" value="1"/>
</dbReference>
<keyword evidence="1" id="KW-0805">Transcription regulation</keyword>
<feature type="domain" description="HTH araC/xylS-type" evidence="4">
    <location>
        <begin position="175"/>
        <end position="272"/>
    </location>
</feature>
<dbReference type="SUPFAM" id="SSF51182">
    <property type="entry name" value="RmlC-like cupins"/>
    <property type="match status" value="1"/>
</dbReference>
<accession>A0ABS1SRQ3</accession>
<dbReference type="CDD" id="cd06124">
    <property type="entry name" value="cupin_NimR-like_N"/>
    <property type="match status" value="1"/>
</dbReference>
<evidence type="ECO:0000256" key="3">
    <source>
        <dbReference type="ARBA" id="ARBA00023163"/>
    </source>
</evidence>
<dbReference type="Proteomes" id="UP001646141">
    <property type="component" value="Unassembled WGS sequence"/>
</dbReference>
<dbReference type="Gene3D" id="1.10.10.60">
    <property type="entry name" value="Homeodomain-like"/>
    <property type="match status" value="1"/>
</dbReference>
<dbReference type="InterPro" id="IPR011051">
    <property type="entry name" value="RmlC_Cupin_sf"/>
</dbReference>
<keyword evidence="2" id="KW-0238">DNA-binding</keyword>
<dbReference type="InterPro" id="IPR014710">
    <property type="entry name" value="RmlC-like_jellyroll"/>
</dbReference>
<keyword evidence="3" id="KW-0804">Transcription</keyword>
<organism evidence="5 6">
    <name type="scientific">Leucobacter chromiireducens subsp. chromiireducens</name>
    <dbReference type="NCBI Taxonomy" id="660067"/>
    <lineage>
        <taxon>Bacteria</taxon>
        <taxon>Bacillati</taxon>
        <taxon>Actinomycetota</taxon>
        <taxon>Actinomycetes</taxon>
        <taxon>Micrococcales</taxon>
        <taxon>Microbacteriaceae</taxon>
        <taxon>Leucobacter</taxon>
    </lineage>
</organism>
<dbReference type="RefSeq" id="WP_202381626.1">
    <property type="nucleotide sequence ID" value="NZ_BAAAMA010000002.1"/>
</dbReference>
<dbReference type="Gene3D" id="2.60.120.10">
    <property type="entry name" value="Jelly Rolls"/>
    <property type="match status" value="1"/>
</dbReference>
<proteinExistence type="predicted"/>
<dbReference type="PROSITE" id="PS00041">
    <property type="entry name" value="HTH_ARAC_FAMILY_1"/>
    <property type="match status" value="1"/>
</dbReference>